<dbReference type="NCBIfam" id="TIGR01068">
    <property type="entry name" value="thioredoxin"/>
    <property type="match status" value="1"/>
</dbReference>
<accession>A0A151CEW0</accession>
<dbReference type="CDD" id="cd02947">
    <property type="entry name" value="TRX_family"/>
    <property type="match status" value="1"/>
</dbReference>
<dbReference type="PRINTS" id="PR00421">
    <property type="entry name" value="THIOREDOXIN"/>
</dbReference>
<reference evidence="8 9" key="1">
    <citation type="submission" date="2015-11" db="EMBL/GenBank/DDBJ databases">
        <title>Draft genome of Sulfurovum riftiae 1812E, a member of the Epsilonproteobacteria isolated from the tube of the deep-sea hydrothermal vent tubewom Riftia pachyptila.</title>
        <authorList>
            <person name="Vetriani C."/>
            <person name="Giovannelli D."/>
        </authorList>
    </citation>
    <scope>NUCLEOTIDE SEQUENCE [LARGE SCALE GENOMIC DNA]</scope>
    <source>
        <strain evidence="8 9">1812E</strain>
    </source>
</reference>
<comment type="similarity">
    <text evidence="1">Belongs to the thioredoxin family.</text>
</comment>
<dbReference type="AlphaFoldDB" id="A0A151CEW0"/>
<dbReference type="SUPFAM" id="SSF52833">
    <property type="entry name" value="Thioredoxin-like"/>
    <property type="match status" value="1"/>
</dbReference>
<comment type="caution">
    <text evidence="8">The sequence shown here is derived from an EMBL/GenBank/DDBJ whole genome shotgun (WGS) entry which is preliminary data.</text>
</comment>
<dbReference type="InterPro" id="IPR005746">
    <property type="entry name" value="Thioredoxin"/>
</dbReference>
<dbReference type="InterPro" id="IPR017937">
    <property type="entry name" value="Thioredoxin_CS"/>
</dbReference>
<feature type="domain" description="Thioredoxin" evidence="7">
    <location>
        <begin position="1"/>
        <end position="105"/>
    </location>
</feature>
<sequence length="126" mass="14223">MALENLTKENFDEKVSSSNIVVIDFWAPWCGPCKQFGPIFEKVAGEYPDILFGKVNTEEEQEIAGHFQIQSIPTTVILRENIAIFRQPGLLPEEGLKDVIRQVQELDMDDVRRQIAEQEASGSTEA</sequence>
<dbReference type="InterPro" id="IPR013766">
    <property type="entry name" value="Thioredoxin_domain"/>
</dbReference>
<keyword evidence="5" id="KW-0676">Redox-active center</keyword>
<evidence type="ECO:0000313" key="9">
    <source>
        <dbReference type="Proteomes" id="UP000075359"/>
    </source>
</evidence>
<evidence type="ECO:0000256" key="2">
    <source>
        <dbReference type="ARBA" id="ARBA00022448"/>
    </source>
</evidence>
<keyword evidence="4" id="KW-1015">Disulfide bond</keyword>
<organism evidence="8 9">
    <name type="scientific">Sulfurovum riftiae</name>
    <dbReference type="NCBI Taxonomy" id="1630136"/>
    <lineage>
        <taxon>Bacteria</taxon>
        <taxon>Pseudomonadati</taxon>
        <taxon>Campylobacterota</taxon>
        <taxon>Epsilonproteobacteria</taxon>
        <taxon>Campylobacterales</taxon>
        <taxon>Sulfurovaceae</taxon>
        <taxon>Sulfurovum</taxon>
    </lineage>
</organism>
<evidence type="ECO:0000256" key="6">
    <source>
        <dbReference type="NCBIfam" id="TIGR01068"/>
    </source>
</evidence>
<dbReference type="PROSITE" id="PS51352">
    <property type="entry name" value="THIOREDOXIN_2"/>
    <property type="match status" value="1"/>
</dbReference>
<dbReference type="Pfam" id="PF00085">
    <property type="entry name" value="Thioredoxin"/>
    <property type="match status" value="1"/>
</dbReference>
<evidence type="ECO:0000313" key="8">
    <source>
        <dbReference type="EMBL" id="KYJ86004.1"/>
    </source>
</evidence>
<keyword evidence="3" id="KW-0249">Electron transport</keyword>
<gene>
    <name evidence="8" type="ORF">AS592_05310</name>
</gene>
<protein>
    <recommendedName>
        <fullName evidence="6">Thioredoxin</fullName>
    </recommendedName>
</protein>
<dbReference type="RefSeq" id="WP_067332034.1">
    <property type="nucleotide sequence ID" value="NZ_LNKT01000056.1"/>
</dbReference>
<name>A0A151CEW0_9BACT</name>
<dbReference type="GO" id="GO:0015035">
    <property type="term" value="F:protein-disulfide reductase activity"/>
    <property type="evidence" value="ECO:0007669"/>
    <property type="project" value="UniProtKB-UniRule"/>
</dbReference>
<keyword evidence="9" id="KW-1185">Reference proteome</keyword>
<dbReference type="GO" id="GO:0005829">
    <property type="term" value="C:cytosol"/>
    <property type="evidence" value="ECO:0007669"/>
    <property type="project" value="TreeGrafter"/>
</dbReference>
<dbReference type="PROSITE" id="PS00194">
    <property type="entry name" value="THIOREDOXIN_1"/>
    <property type="match status" value="1"/>
</dbReference>
<evidence type="ECO:0000256" key="3">
    <source>
        <dbReference type="ARBA" id="ARBA00022982"/>
    </source>
</evidence>
<evidence type="ECO:0000256" key="1">
    <source>
        <dbReference type="ARBA" id="ARBA00008987"/>
    </source>
</evidence>
<dbReference type="PANTHER" id="PTHR45663">
    <property type="entry name" value="GEO12009P1"/>
    <property type="match status" value="1"/>
</dbReference>
<proteinExistence type="inferred from homology"/>
<dbReference type="Proteomes" id="UP000075359">
    <property type="component" value="Unassembled WGS sequence"/>
</dbReference>
<dbReference type="EMBL" id="LNKT01000056">
    <property type="protein sequence ID" value="KYJ86004.1"/>
    <property type="molecule type" value="Genomic_DNA"/>
</dbReference>
<evidence type="ECO:0000256" key="5">
    <source>
        <dbReference type="ARBA" id="ARBA00023284"/>
    </source>
</evidence>
<dbReference type="Gene3D" id="3.40.30.10">
    <property type="entry name" value="Glutaredoxin"/>
    <property type="match status" value="1"/>
</dbReference>
<dbReference type="STRING" id="1630136.AS592_05310"/>
<evidence type="ECO:0000256" key="4">
    <source>
        <dbReference type="ARBA" id="ARBA00023157"/>
    </source>
</evidence>
<evidence type="ECO:0000259" key="7">
    <source>
        <dbReference type="PROSITE" id="PS51352"/>
    </source>
</evidence>
<dbReference type="OrthoDB" id="9790390at2"/>
<dbReference type="PANTHER" id="PTHR45663:SF40">
    <property type="entry name" value="THIOREDOXIN 2"/>
    <property type="match status" value="1"/>
</dbReference>
<dbReference type="InterPro" id="IPR036249">
    <property type="entry name" value="Thioredoxin-like_sf"/>
</dbReference>
<keyword evidence="2" id="KW-0813">Transport</keyword>